<dbReference type="EMBL" id="JAPQKO010000005">
    <property type="protein sequence ID" value="KAJ5161306.1"/>
    <property type="molecule type" value="Genomic_DNA"/>
</dbReference>
<proteinExistence type="predicted"/>
<evidence type="ECO:0000256" key="1">
    <source>
        <dbReference type="SAM" id="MobiDB-lite"/>
    </source>
</evidence>
<feature type="region of interest" description="Disordered" evidence="1">
    <location>
        <begin position="143"/>
        <end position="165"/>
    </location>
</feature>
<name>A0A9W9I0N4_9EURO</name>
<dbReference type="AlphaFoldDB" id="A0A9W9I0N4"/>
<sequence length="316" mass="35195">METLKRQLLEDPDWASVSASRPLELSFASVHETKQFGKRRRLNNTDRRRLAATRDNQSLPTLFESYRTSRRASEQDICLDGLNIEINGRPVGLPTDEIPEMIMHRTSPRRLGHEDPVIPHSSDQNDKVTSQIAWNFTPNRLSLHPTHNLPLSGTRSKAPPYTPGAKNTQLAERNVLASRCLSSSPPLSSRGHLARSVSQETVPYPAHDSPRLPALSPVGPGRDRSSAEDVGCEVYRSTIGIAISPTPLVDKTPECESPSCLSQTQQHLLRDNDLFNCFDNSGMPYDCSSPSNQTGRDPERRVKIFGQLVRMQELDG</sequence>
<evidence type="ECO:0000313" key="3">
    <source>
        <dbReference type="Proteomes" id="UP001146351"/>
    </source>
</evidence>
<protein>
    <submittedName>
        <fullName evidence="2">Uncharacterized protein</fullName>
    </submittedName>
</protein>
<reference evidence="2" key="1">
    <citation type="submission" date="2022-11" db="EMBL/GenBank/DDBJ databases">
        <authorList>
            <person name="Petersen C."/>
        </authorList>
    </citation>
    <scope>NUCLEOTIDE SEQUENCE</scope>
    <source>
        <strain evidence="2">IBT 21917</strain>
    </source>
</reference>
<organism evidence="2 3">
    <name type="scientific">Penicillium capsulatum</name>
    <dbReference type="NCBI Taxonomy" id="69766"/>
    <lineage>
        <taxon>Eukaryota</taxon>
        <taxon>Fungi</taxon>
        <taxon>Dikarya</taxon>
        <taxon>Ascomycota</taxon>
        <taxon>Pezizomycotina</taxon>
        <taxon>Eurotiomycetes</taxon>
        <taxon>Eurotiomycetidae</taxon>
        <taxon>Eurotiales</taxon>
        <taxon>Aspergillaceae</taxon>
        <taxon>Penicillium</taxon>
    </lineage>
</organism>
<feature type="compositionally biased region" description="Low complexity" evidence="1">
    <location>
        <begin position="181"/>
        <end position="190"/>
    </location>
</feature>
<accession>A0A9W9I0N4</accession>
<dbReference type="OrthoDB" id="5426563at2759"/>
<evidence type="ECO:0000313" key="2">
    <source>
        <dbReference type="EMBL" id="KAJ5161306.1"/>
    </source>
</evidence>
<dbReference type="Proteomes" id="UP001146351">
    <property type="component" value="Unassembled WGS sequence"/>
</dbReference>
<reference evidence="2" key="2">
    <citation type="journal article" date="2023" name="IMA Fungus">
        <title>Comparative genomic study of the Penicillium genus elucidates a diverse pangenome and 15 lateral gene transfer events.</title>
        <authorList>
            <person name="Petersen C."/>
            <person name="Sorensen T."/>
            <person name="Nielsen M.R."/>
            <person name="Sondergaard T.E."/>
            <person name="Sorensen J.L."/>
            <person name="Fitzpatrick D.A."/>
            <person name="Frisvad J.C."/>
            <person name="Nielsen K.L."/>
        </authorList>
    </citation>
    <scope>NUCLEOTIDE SEQUENCE</scope>
    <source>
        <strain evidence="2">IBT 21917</strain>
    </source>
</reference>
<gene>
    <name evidence="2" type="ORF">N7492_006698</name>
</gene>
<comment type="caution">
    <text evidence="2">The sequence shown here is derived from an EMBL/GenBank/DDBJ whole genome shotgun (WGS) entry which is preliminary data.</text>
</comment>
<keyword evidence="3" id="KW-1185">Reference proteome</keyword>
<feature type="region of interest" description="Disordered" evidence="1">
    <location>
        <begin position="181"/>
        <end position="227"/>
    </location>
</feature>